<keyword evidence="9" id="KW-1185">Reference proteome</keyword>
<evidence type="ECO:0000259" key="4">
    <source>
        <dbReference type="Pfam" id="PF00465"/>
    </source>
</evidence>
<dbReference type="GO" id="GO:0018506">
    <property type="term" value="F:maleylacetate reductase activity"/>
    <property type="evidence" value="ECO:0007669"/>
    <property type="project" value="UniProtKB-EC"/>
</dbReference>
<keyword evidence="3" id="KW-0520">NAD</keyword>
<dbReference type="InterPro" id="IPR034786">
    <property type="entry name" value="MAR"/>
</dbReference>
<protein>
    <submittedName>
        <fullName evidence="6">Maleylacetate reductase</fullName>
        <ecNumber evidence="6">1.3.1.32</ecNumber>
    </submittedName>
</protein>
<dbReference type="InterPro" id="IPR056798">
    <property type="entry name" value="ADH_Fe_C"/>
</dbReference>
<evidence type="ECO:0000256" key="1">
    <source>
        <dbReference type="ARBA" id="ARBA00007358"/>
    </source>
</evidence>
<accession>A0A1H8J3I1</accession>
<organism evidence="6 8">
    <name type="scientific">Rhizobium tibeticum</name>
    <dbReference type="NCBI Taxonomy" id="501024"/>
    <lineage>
        <taxon>Bacteria</taxon>
        <taxon>Pseudomonadati</taxon>
        <taxon>Pseudomonadota</taxon>
        <taxon>Alphaproteobacteria</taxon>
        <taxon>Hyphomicrobiales</taxon>
        <taxon>Rhizobiaceae</taxon>
        <taxon>Rhizobium/Agrobacterium group</taxon>
        <taxon>Rhizobium</taxon>
    </lineage>
</organism>
<dbReference type="AlphaFoldDB" id="A0A1H8J3I1"/>
<dbReference type="RefSeq" id="WP_072374199.1">
    <property type="nucleotide sequence ID" value="NZ_FNXB01000009.1"/>
</dbReference>
<dbReference type="PANTHER" id="PTHR11496">
    <property type="entry name" value="ALCOHOL DEHYDROGENASE"/>
    <property type="match status" value="1"/>
</dbReference>
<dbReference type="SUPFAM" id="SSF56796">
    <property type="entry name" value="Dehydroquinate synthase-like"/>
    <property type="match status" value="1"/>
</dbReference>
<name>A0A1H8J3I1_9HYPH</name>
<evidence type="ECO:0000313" key="7">
    <source>
        <dbReference type="EMBL" id="SEN74846.1"/>
    </source>
</evidence>
<proteinExistence type="inferred from homology"/>
<evidence type="ECO:0000256" key="3">
    <source>
        <dbReference type="ARBA" id="ARBA00023027"/>
    </source>
</evidence>
<dbReference type="InterPro" id="IPR039697">
    <property type="entry name" value="Alcohol_dehydrogenase_Fe"/>
</dbReference>
<dbReference type="EC" id="1.3.1.32" evidence="6"/>
<feature type="domain" description="Alcohol dehydrogenase iron-type/glycerol dehydrogenase GldA" evidence="4">
    <location>
        <begin position="11"/>
        <end position="153"/>
    </location>
</feature>
<dbReference type="EMBL" id="FNXB01000009">
    <property type="protein sequence ID" value="SEH74156.1"/>
    <property type="molecule type" value="Genomic_DNA"/>
</dbReference>
<dbReference type="STRING" id="501024.RTCCBAU85039_2079"/>
<evidence type="ECO:0000259" key="5">
    <source>
        <dbReference type="Pfam" id="PF25137"/>
    </source>
</evidence>
<dbReference type="PANTHER" id="PTHR11496:SF102">
    <property type="entry name" value="ALCOHOL DEHYDROGENASE 4"/>
    <property type="match status" value="1"/>
</dbReference>
<dbReference type="GO" id="GO:0004022">
    <property type="term" value="F:alcohol dehydrogenase (NAD+) activity"/>
    <property type="evidence" value="ECO:0007669"/>
    <property type="project" value="TreeGrafter"/>
</dbReference>
<gene>
    <name evidence="6" type="primary">tfdF</name>
    <name evidence="6" type="ORF">RTCCBAU85039_2079</name>
    <name evidence="7" type="ORF">SAMN05216228_100773</name>
</gene>
<dbReference type="Pfam" id="PF25137">
    <property type="entry name" value="ADH_Fe_C"/>
    <property type="match status" value="1"/>
</dbReference>
<feature type="domain" description="Fe-containing alcohol dehydrogenase-like C-terminal" evidence="5">
    <location>
        <begin position="166"/>
        <end position="346"/>
    </location>
</feature>
<dbReference type="GO" id="GO:0046872">
    <property type="term" value="F:metal ion binding"/>
    <property type="evidence" value="ECO:0007669"/>
    <property type="project" value="InterPro"/>
</dbReference>
<dbReference type="Proteomes" id="UP000183063">
    <property type="component" value="Unassembled WGS sequence"/>
</dbReference>
<dbReference type="CDD" id="cd08177">
    <property type="entry name" value="MAR"/>
    <property type="match status" value="1"/>
</dbReference>
<sequence>MSLSFHYAGSPAHIVFGEGASQEVANWIAKIGCRRALVLSTPQQKTDAQALATKIGPLAVGVFSGAVMHTPVDVTETAMKLVGESGADCVVSLGGGSTTGLGKAIAYRTNLPQIVIPTTYAGSEVTPILGQTEGGRKTTVKDAKILPEVVIYDATLTTGLPVGLSVTSGLNAMAHAVEALYAQDRNPISTLMAVEGLRAFRAALPEIIATPSDLTARAGGLYGAWLCGTVLGAVGMALHHKICHTLGGTFDTPHAETHAIMLPHTAAFNAVAVPELLQPVAEIFGEPVGGGLWDFAKSIGAPRALRDLGLTEVDLDKASQIAVENPYWNPRPIDRQSIRALLQQAWEGRRPEN</sequence>
<dbReference type="Proteomes" id="UP000198939">
    <property type="component" value="Unassembled WGS sequence"/>
</dbReference>
<reference evidence="7 9" key="3">
    <citation type="submission" date="2016-10" db="EMBL/GenBank/DDBJ databases">
        <authorList>
            <person name="Varghese N."/>
            <person name="Submissions S."/>
        </authorList>
    </citation>
    <scope>NUCLEOTIDE SEQUENCE [LARGE SCALE GENOMIC DNA]</scope>
    <source>
        <strain evidence="7 9">CGMCC 1.7071</strain>
    </source>
</reference>
<dbReference type="InterPro" id="IPR001670">
    <property type="entry name" value="ADH_Fe/GldA"/>
</dbReference>
<reference evidence="8" key="2">
    <citation type="submission" date="2016-10" db="EMBL/GenBank/DDBJ databases">
        <authorList>
            <person name="Wibberg D."/>
        </authorList>
    </citation>
    <scope>NUCLEOTIDE SEQUENCE [LARGE SCALE GENOMIC DNA]</scope>
</reference>
<evidence type="ECO:0000313" key="9">
    <source>
        <dbReference type="Proteomes" id="UP000198939"/>
    </source>
</evidence>
<comment type="similarity">
    <text evidence="1">Belongs to the iron-containing alcohol dehydrogenase family.</text>
</comment>
<reference evidence="6" key="1">
    <citation type="submission" date="2016-10" db="EMBL/GenBank/DDBJ databases">
        <authorList>
            <person name="de Groot N.N."/>
        </authorList>
    </citation>
    <scope>NUCLEOTIDE SEQUENCE [LARGE SCALE GENOMIC DNA]</scope>
    <source>
        <strain evidence="6">CCBAU85039</strain>
    </source>
</reference>
<dbReference type="Pfam" id="PF00465">
    <property type="entry name" value="Fe-ADH"/>
    <property type="match status" value="1"/>
</dbReference>
<evidence type="ECO:0000256" key="2">
    <source>
        <dbReference type="ARBA" id="ARBA00023002"/>
    </source>
</evidence>
<dbReference type="EMBL" id="FOCV01000007">
    <property type="protein sequence ID" value="SEN74846.1"/>
    <property type="molecule type" value="Genomic_DNA"/>
</dbReference>
<keyword evidence="2 6" id="KW-0560">Oxidoreductase</keyword>
<dbReference type="Gene3D" id="3.40.50.1970">
    <property type="match status" value="1"/>
</dbReference>
<dbReference type="OrthoDB" id="3812122at2"/>
<evidence type="ECO:0000313" key="6">
    <source>
        <dbReference type="EMBL" id="SEH74156.1"/>
    </source>
</evidence>
<evidence type="ECO:0000313" key="8">
    <source>
        <dbReference type="Proteomes" id="UP000183063"/>
    </source>
</evidence>
<dbReference type="Gene3D" id="1.20.1090.10">
    <property type="entry name" value="Dehydroquinate synthase-like - alpha domain"/>
    <property type="match status" value="1"/>
</dbReference>